<evidence type="ECO:0000313" key="5">
    <source>
        <dbReference type="Proteomes" id="UP001194580"/>
    </source>
</evidence>
<keyword evidence="2" id="KW-0472">Membrane</keyword>
<gene>
    <name evidence="4" type="ORF">BGZ95_011783</name>
</gene>
<keyword evidence="2" id="KW-1133">Transmembrane helix</keyword>
<keyword evidence="5" id="KW-1185">Reference proteome</keyword>
<feature type="region of interest" description="Disordered" evidence="1">
    <location>
        <begin position="264"/>
        <end position="322"/>
    </location>
</feature>
<dbReference type="Proteomes" id="UP001194580">
    <property type="component" value="Unassembled WGS sequence"/>
</dbReference>
<protein>
    <recommendedName>
        <fullName evidence="6">Transmembrane protein</fullName>
    </recommendedName>
</protein>
<sequence length="384" mass="42455">GLRRPRTLLLASLCLWSVLLASAPRLGLNKTVSFTVFSSMDGAFDDAILTSSSCPTPSATSVALPCMPTSPPVIVTEDTISSSGSEGLTSTAWADVSDAVMDARVLSAEEDEVMDSEWRLTLPEETLDSMTAQQRQSLSALRDFWDAMEVVVGDSWEAEEIREEFEEQLSEQLEQEHEEEKEKKDGAVTITQEELVQGMEEKMMDVRDQITGDDDEETREGKVFEYVPWWTEAMLFGISFAIGSVLVALAQARAHTLDLLQSASSRQKRFGDEDDDEVNELSDIDFDDIDSDADSNSDYEDSASLSEKGKASSSSPYKFLSPSSLTNNKPRIIPRAVNRLLLMAALATNFWVVHSEYWDLPALIFVGLGSTAVLLAHTWVPRDL</sequence>
<name>A0AAD4HB62_9FUNG</name>
<comment type="caution">
    <text evidence="4">The sequence shown here is derived from an EMBL/GenBank/DDBJ whole genome shotgun (WGS) entry which is preliminary data.</text>
</comment>
<reference evidence="4" key="1">
    <citation type="journal article" date="2020" name="Fungal Divers.">
        <title>Resolving the Mortierellaceae phylogeny through synthesis of multi-gene phylogenetics and phylogenomics.</title>
        <authorList>
            <person name="Vandepol N."/>
            <person name="Liber J."/>
            <person name="Desiro A."/>
            <person name="Na H."/>
            <person name="Kennedy M."/>
            <person name="Barry K."/>
            <person name="Grigoriev I.V."/>
            <person name="Miller A.N."/>
            <person name="O'Donnell K."/>
            <person name="Stajich J.E."/>
            <person name="Bonito G."/>
        </authorList>
    </citation>
    <scope>NUCLEOTIDE SEQUENCE</scope>
    <source>
        <strain evidence="4">NRRL 28262</strain>
    </source>
</reference>
<keyword evidence="3" id="KW-0732">Signal</keyword>
<feature type="compositionally biased region" description="Low complexity" evidence="1">
    <location>
        <begin position="302"/>
        <end position="322"/>
    </location>
</feature>
<feature type="transmembrane region" description="Helical" evidence="2">
    <location>
        <begin position="360"/>
        <end position="380"/>
    </location>
</feature>
<evidence type="ECO:0008006" key="6">
    <source>
        <dbReference type="Google" id="ProtNLM"/>
    </source>
</evidence>
<feature type="transmembrane region" description="Helical" evidence="2">
    <location>
        <begin position="229"/>
        <end position="250"/>
    </location>
</feature>
<dbReference type="AlphaFoldDB" id="A0AAD4HB62"/>
<evidence type="ECO:0000256" key="3">
    <source>
        <dbReference type="SAM" id="SignalP"/>
    </source>
</evidence>
<keyword evidence="2" id="KW-0812">Transmembrane</keyword>
<feature type="transmembrane region" description="Helical" evidence="2">
    <location>
        <begin position="336"/>
        <end position="354"/>
    </location>
</feature>
<feature type="region of interest" description="Disordered" evidence="1">
    <location>
        <begin position="164"/>
        <end position="185"/>
    </location>
</feature>
<evidence type="ECO:0000313" key="4">
    <source>
        <dbReference type="EMBL" id="KAG0279960.1"/>
    </source>
</evidence>
<organism evidence="4 5">
    <name type="scientific">Linnemannia exigua</name>
    <dbReference type="NCBI Taxonomy" id="604196"/>
    <lineage>
        <taxon>Eukaryota</taxon>
        <taxon>Fungi</taxon>
        <taxon>Fungi incertae sedis</taxon>
        <taxon>Mucoromycota</taxon>
        <taxon>Mortierellomycotina</taxon>
        <taxon>Mortierellomycetes</taxon>
        <taxon>Mortierellales</taxon>
        <taxon>Mortierellaceae</taxon>
        <taxon>Linnemannia</taxon>
    </lineage>
</organism>
<feature type="signal peptide" evidence="3">
    <location>
        <begin position="1"/>
        <end position="21"/>
    </location>
</feature>
<evidence type="ECO:0000256" key="2">
    <source>
        <dbReference type="SAM" id="Phobius"/>
    </source>
</evidence>
<accession>A0AAD4HB62</accession>
<evidence type="ECO:0000256" key="1">
    <source>
        <dbReference type="SAM" id="MobiDB-lite"/>
    </source>
</evidence>
<feature type="chain" id="PRO_5041904926" description="Transmembrane protein" evidence="3">
    <location>
        <begin position="22"/>
        <end position="384"/>
    </location>
</feature>
<feature type="non-terminal residue" evidence="4">
    <location>
        <position position="1"/>
    </location>
</feature>
<feature type="compositionally biased region" description="Basic and acidic residues" evidence="1">
    <location>
        <begin position="174"/>
        <end position="185"/>
    </location>
</feature>
<dbReference type="EMBL" id="JAAAIL010000092">
    <property type="protein sequence ID" value="KAG0279960.1"/>
    <property type="molecule type" value="Genomic_DNA"/>
</dbReference>
<feature type="compositionally biased region" description="Acidic residues" evidence="1">
    <location>
        <begin position="272"/>
        <end position="301"/>
    </location>
</feature>
<proteinExistence type="predicted"/>